<evidence type="ECO:0000313" key="2">
    <source>
        <dbReference type="EMBL" id="RUT36546.1"/>
    </source>
</evidence>
<name>A0A433XR82_9BACL</name>
<evidence type="ECO:0000313" key="3">
    <source>
        <dbReference type="Proteomes" id="UP000272464"/>
    </source>
</evidence>
<keyword evidence="3" id="KW-1185">Reference proteome</keyword>
<feature type="transmembrane region" description="Helical" evidence="1">
    <location>
        <begin position="47"/>
        <end position="66"/>
    </location>
</feature>
<dbReference type="OrthoDB" id="2646941at2"/>
<reference evidence="2 3" key="1">
    <citation type="submission" date="2018-12" db="EMBL/GenBank/DDBJ databases">
        <authorList>
            <person name="Sun L."/>
            <person name="Chen Z."/>
        </authorList>
    </citation>
    <scope>NUCLEOTIDE SEQUENCE [LARGE SCALE GENOMIC DNA]</scope>
    <source>
        <strain evidence="2 3">3-5-3</strain>
    </source>
</reference>
<feature type="transmembrane region" description="Helical" evidence="1">
    <location>
        <begin position="6"/>
        <end position="26"/>
    </location>
</feature>
<keyword evidence="1" id="KW-0472">Membrane</keyword>
<keyword evidence="1" id="KW-1133">Transmembrane helix</keyword>
<gene>
    <name evidence="2" type="ORF">EJP77_00365</name>
</gene>
<organism evidence="2 3">
    <name type="scientific">Paenibacillus zeisoli</name>
    <dbReference type="NCBI Taxonomy" id="2496267"/>
    <lineage>
        <taxon>Bacteria</taxon>
        <taxon>Bacillati</taxon>
        <taxon>Bacillota</taxon>
        <taxon>Bacilli</taxon>
        <taxon>Bacillales</taxon>
        <taxon>Paenibacillaceae</taxon>
        <taxon>Paenibacillus</taxon>
    </lineage>
</organism>
<dbReference type="Proteomes" id="UP000272464">
    <property type="component" value="Unassembled WGS sequence"/>
</dbReference>
<protein>
    <submittedName>
        <fullName evidence="2">Uncharacterized protein</fullName>
    </submittedName>
</protein>
<evidence type="ECO:0000256" key="1">
    <source>
        <dbReference type="SAM" id="Phobius"/>
    </source>
</evidence>
<accession>A0A433XR82</accession>
<proteinExistence type="predicted"/>
<keyword evidence="1" id="KW-0812">Transmembrane</keyword>
<dbReference type="AlphaFoldDB" id="A0A433XR82"/>
<comment type="caution">
    <text evidence="2">The sequence shown here is derived from an EMBL/GenBank/DDBJ whole genome shotgun (WGS) entry which is preliminary data.</text>
</comment>
<dbReference type="EMBL" id="RZNX01000001">
    <property type="protein sequence ID" value="RUT36546.1"/>
    <property type="molecule type" value="Genomic_DNA"/>
</dbReference>
<sequence>MEVIPYILIILVAVIGGVSTLVIGHSKANKVSNPEYDNRTKVNWGKLSWIYITAAAVSFAAAAIYLSTNS</sequence>